<evidence type="ECO:0000256" key="11">
    <source>
        <dbReference type="PROSITE-ProRule" id="PRU10111"/>
    </source>
</evidence>
<dbReference type="PROSITE" id="PS00781">
    <property type="entry name" value="PEPCASE_1"/>
    <property type="match status" value="1"/>
</dbReference>
<name>A0ABY3PK67_9CYAN</name>
<evidence type="ECO:0000256" key="7">
    <source>
        <dbReference type="ARBA" id="ARBA00023239"/>
    </source>
</evidence>
<dbReference type="Gene3D" id="1.20.1440.90">
    <property type="entry name" value="Phosphoenolpyruvate/pyruvate domain"/>
    <property type="match status" value="1"/>
</dbReference>
<dbReference type="PANTHER" id="PTHR30523:SF6">
    <property type="entry name" value="PHOSPHOENOLPYRUVATE CARBOXYLASE"/>
    <property type="match status" value="1"/>
</dbReference>
<evidence type="ECO:0000256" key="3">
    <source>
        <dbReference type="ARBA" id="ARBA00008346"/>
    </source>
</evidence>
<evidence type="ECO:0000256" key="12">
    <source>
        <dbReference type="PROSITE-ProRule" id="PRU10112"/>
    </source>
</evidence>
<comment type="similarity">
    <text evidence="3 10">Belongs to the PEPCase type 1 family.</text>
</comment>
<dbReference type="EMBL" id="CP063845">
    <property type="protein sequence ID" value="UFP94042.1"/>
    <property type="molecule type" value="Genomic_DNA"/>
</dbReference>
<evidence type="ECO:0000313" key="13">
    <source>
        <dbReference type="EMBL" id="UFP94042.1"/>
    </source>
</evidence>
<comment type="subunit">
    <text evidence="10">Homotetramer.</text>
</comment>
<reference evidence="13 14" key="1">
    <citation type="journal article" date="2021" name="Genome Biol. Evol.">
        <title>Complete Genome Sequencing of a Novel Gloeobacter Species from a Waterfall Cave in Mexico.</title>
        <authorList>
            <person name="Saw J.H."/>
            <person name="Cardona T."/>
            <person name="Montejano G."/>
        </authorList>
    </citation>
    <scope>NUCLEOTIDE SEQUENCE [LARGE SCALE GENOMIC DNA]</scope>
    <source>
        <strain evidence="13">MG652769</strain>
    </source>
</reference>
<feature type="active site" evidence="10 12">
    <location>
        <position position="593"/>
    </location>
</feature>
<dbReference type="HAMAP" id="MF_00595">
    <property type="entry name" value="PEPcase_type1"/>
    <property type="match status" value="1"/>
</dbReference>
<dbReference type="EC" id="4.1.1.31" evidence="4 10"/>
<evidence type="ECO:0000256" key="9">
    <source>
        <dbReference type="ARBA" id="ARBA00048995"/>
    </source>
</evidence>
<evidence type="ECO:0000256" key="4">
    <source>
        <dbReference type="ARBA" id="ARBA00012305"/>
    </source>
</evidence>
<comment type="function">
    <text evidence="2 10">Forms oxaloacetate, a four-carbon dicarboxylic acid source for the tricarboxylic acid cycle.</text>
</comment>
<dbReference type="InterPro" id="IPR021135">
    <property type="entry name" value="PEP_COase"/>
</dbReference>
<evidence type="ECO:0000256" key="2">
    <source>
        <dbReference type="ARBA" id="ARBA00003670"/>
    </source>
</evidence>
<dbReference type="InterPro" id="IPR015813">
    <property type="entry name" value="Pyrv/PenolPyrv_kinase-like_dom"/>
</dbReference>
<keyword evidence="14" id="KW-1185">Reference proteome</keyword>
<dbReference type="Pfam" id="PF00311">
    <property type="entry name" value="PEPcase"/>
    <property type="match status" value="1"/>
</dbReference>
<dbReference type="PROSITE" id="PS00393">
    <property type="entry name" value="PEPCASE_2"/>
    <property type="match status" value="1"/>
</dbReference>
<sequence>MNWDTPIDLAAAGSPSALSHQSLRDNIELVEQLLRQVAAQEGGGDLVELLDRLWASHQDRGGEGLALIRALSLEKSVLAIRAFSIYFQLINIVEQHHERKRLRLQASFSADTAQPGSFCWLFDEMKSLGVSTPEIERVLQQLDVRLVFTAHPTEIVRRTIRTKHRRIVHLLDDLDNALSEWQQQQVHTALLEEIRVWWRTDELHQVRPTVLDEVAHTVHYFEEVLFEAMPRVRSELIRCLDMFHPSLTRSLGTFCRFGSWVGADRDGNPSVTALTTWRTACHHRGRVLAKYIKSVERLRDLLSLAEGNPPQDLLLALEQDQRDLGEVYERYSVVYLQEPYRLKLSYILERLEHTCERNAWLEVHGPQRLSQPDEPGWLHYYRHAHELLAELHLLRQCLRTTGIGCRLLETLIDQVEVFGFHLAGLDVRQDSTRHEDTLTEVSAKLRLMATPYSELDEQARLEWLVRELQTLRPLIPAELPFSARTEETIQTFRMIRRLQKEFGSEICHTYIISMSKQASDLLEVLLLAEEAGLFDPATGTGTLMVVPLFETVEDLRNAPHVLEQLFSLPLYRCYLTCHQNLQEVMLGYSDSNKDSGFLSSSWEIFLAQQHIQQVARRHGVQLRIFHGRGGTVGRGGGPSYQAILAQPDGTVSGRIKITEQGEVLASKYSLSELAAFNIETVTAAVIQASVLPTSPPGSRNWELRLQELSDVARRTYRQLVYEQEGFIDFFCHVTPIDEISQLQISSRPSRREGRRDLASLRAIPWVFSWTQSRFLLQAWYGLGTALDGFIRCNCERNLAELRSMYRQWPFFRTLISKVEMTLAKVDLQVAANYVQELLPKEHKYTGECIFALITAELERTHECVLAITEHRQLLEDNPPLQRSIALRNATIAPLGYLQATLLKYLRYENRQPRSYSRNELLRGALLTINGIAAGMRNTG</sequence>
<evidence type="ECO:0000256" key="10">
    <source>
        <dbReference type="HAMAP-Rule" id="MF_00595"/>
    </source>
</evidence>
<evidence type="ECO:0000256" key="6">
    <source>
        <dbReference type="ARBA" id="ARBA00022842"/>
    </source>
</evidence>
<keyword evidence="7 10" id="KW-0456">Lyase</keyword>
<dbReference type="PRINTS" id="PR00150">
    <property type="entry name" value="PEPCARBXLASE"/>
</dbReference>
<evidence type="ECO:0000313" key="14">
    <source>
        <dbReference type="Proteomes" id="UP001054846"/>
    </source>
</evidence>
<dbReference type="GO" id="GO:0008964">
    <property type="term" value="F:phosphoenolpyruvate carboxylase activity"/>
    <property type="evidence" value="ECO:0007669"/>
    <property type="project" value="UniProtKB-EC"/>
</dbReference>
<dbReference type="PANTHER" id="PTHR30523">
    <property type="entry name" value="PHOSPHOENOLPYRUVATE CARBOXYLASE"/>
    <property type="match status" value="1"/>
</dbReference>
<dbReference type="InterPro" id="IPR022805">
    <property type="entry name" value="PEP_COase_bac/pln-type"/>
</dbReference>
<dbReference type="InterPro" id="IPR033129">
    <property type="entry name" value="PEPCASE_His_AS"/>
</dbReference>
<keyword evidence="6 10" id="KW-0460">Magnesium</keyword>
<evidence type="ECO:0000256" key="5">
    <source>
        <dbReference type="ARBA" id="ARBA00022419"/>
    </source>
</evidence>
<comment type="cofactor">
    <cofactor evidence="1 10">
        <name>Mg(2+)</name>
        <dbReference type="ChEBI" id="CHEBI:18420"/>
    </cofactor>
</comment>
<gene>
    <name evidence="10 13" type="primary">ppc</name>
    <name evidence="13" type="ORF">ISF26_20105</name>
</gene>
<evidence type="ECO:0000256" key="1">
    <source>
        <dbReference type="ARBA" id="ARBA00001946"/>
    </source>
</evidence>
<feature type="active site" evidence="10 11">
    <location>
        <position position="151"/>
    </location>
</feature>
<keyword evidence="8 10" id="KW-0120">Carbon dioxide fixation</keyword>
<dbReference type="NCBIfam" id="NF000584">
    <property type="entry name" value="PRK00009.1"/>
    <property type="match status" value="1"/>
</dbReference>
<dbReference type="InterPro" id="IPR018129">
    <property type="entry name" value="PEP_COase_Lys_AS"/>
</dbReference>
<comment type="catalytic activity">
    <reaction evidence="9 10">
        <text>oxaloacetate + phosphate = phosphoenolpyruvate + hydrogencarbonate</text>
        <dbReference type="Rhea" id="RHEA:28370"/>
        <dbReference type="ChEBI" id="CHEBI:16452"/>
        <dbReference type="ChEBI" id="CHEBI:17544"/>
        <dbReference type="ChEBI" id="CHEBI:43474"/>
        <dbReference type="ChEBI" id="CHEBI:58702"/>
        <dbReference type="EC" id="4.1.1.31"/>
    </reaction>
</comment>
<protein>
    <recommendedName>
        <fullName evidence="5 10">Phosphoenolpyruvate carboxylase</fullName>
        <shortName evidence="10">PEPC</shortName>
        <shortName evidence="10">PEPCase</shortName>
        <ecNumber evidence="4 10">4.1.1.31</ecNumber>
    </recommendedName>
</protein>
<dbReference type="RefSeq" id="WP_230841098.1">
    <property type="nucleotide sequence ID" value="NZ_CP063845.1"/>
</dbReference>
<accession>A0ABY3PK67</accession>
<dbReference type="Proteomes" id="UP001054846">
    <property type="component" value="Chromosome"/>
</dbReference>
<proteinExistence type="inferred from homology"/>
<organism evidence="13 14">
    <name type="scientific">Gloeobacter morelensis MG652769</name>
    <dbReference type="NCBI Taxonomy" id="2781736"/>
    <lineage>
        <taxon>Bacteria</taxon>
        <taxon>Bacillati</taxon>
        <taxon>Cyanobacteriota</taxon>
        <taxon>Cyanophyceae</taxon>
        <taxon>Gloeobacterales</taxon>
        <taxon>Gloeobacteraceae</taxon>
        <taxon>Gloeobacter</taxon>
        <taxon>Gloeobacter morelensis</taxon>
    </lineage>
</organism>
<dbReference type="SUPFAM" id="SSF51621">
    <property type="entry name" value="Phosphoenolpyruvate/pyruvate domain"/>
    <property type="match status" value="1"/>
</dbReference>
<evidence type="ECO:0000256" key="8">
    <source>
        <dbReference type="ARBA" id="ARBA00023300"/>
    </source>
</evidence>